<reference evidence="3" key="1">
    <citation type="submission" date="2022-11" db="UniProtKB">
        <authorList>
            <consortium name="WormBaseParasite"/>
        </authorList>
    </citation>
    <scope>IDENTIFICATION</scope>
</reference>
<dbReference type="WBParaSite" id="nRc.2.0.1.t01802-RA">
    <property type="protein sequence ID" value="nRc.2.0.1.t01802-RA"/>
    <property type="gene ID" value="nRc.2.0.1.g01802"/>
</dbReference>
<dbReference type="Proteomes" id="UP000887565">
    <property type="component" value="Unplaced"/>
</dbReference>
<dbReference type="AlphaFoldDB" id="A0A915HKD4"/>
<accession>A0A915HKD4</accession>
<keyword evidence="1" id="KW-0732">Signal</keyword>
<organism evidence="2 3">
    <name type="scientific">Romanomermis culicivorax</name>
    <name type="common">Nematode worm</name>
    <dbReference type="NCBI Taxonomy" id="13658"/>
    <lineage>
        <taxon>Eukaryota</taxon>
        <taxon>Metazoa</taxon>
        <taxon>Ecdysozoa</taxon>
        <taxon>Nematoda</taxon>
        <taxon>Enoplea</taxon>
        <taxon>Dorylaimia</taxon>
        <taxon>Mermithida</taxon>
        <taxon>Mermithoidea</taxon>
        <taxon>Mermithidae</taxon>
        <taxon>Romanomermis</taxon>
    </lineage>
</organism>
<sequence>MYKVICLFIIWCIFSGKFSRQQDEQQLKRFVDDDDDIIGWLRLNTLADTIQSDPASKCAYDCAAILHIPKNVLSLVTLVIDQVTDSENATNFAALFNSSIIQEYCDYASARQSCINTCPSSEWKSNLVNFFSVWSTICDKQSNFHPNIDCFHKVHKEDKSGCKSAANCGDRQIGKLVKLYDEQPQLMESWKETAQWTFNHTCEYLKCDVRCRSEEMSKQCGQTATQVFNEVVKEILSSAKTFHAFIYQVFHNDTINYIDDCN</sequence>
<keyword evidence="2" id="KW-1185">Reference proteome</keyword>
<name>A0A915HKD4_ROMCU</name>
<protein>
    <submittedName>
        <fullName evidence="3">Uncharacterized protein</fullName>
    </submittedName>
</protein>
<feature type="chain" id="PRO_5037457963" evidence="1">
    <location>
        <begin position="20"/>
        <end position="262"/>
    </location>
</feature>
<evidence type="ECO:0000313" key="3">
    <source>
        <dbReference type="WBParaSite" id="nRc.2.0.1.t01802-RA"/>
    </source>
</evidence>
<evidence type="ECO:0000256" key="1">
    <source>
        <dbReference type="SAM" id="SignalP"/>
    </source>
</evidence>
<evidence type="ECO:0000313" key="2">
    <source>
        <dbReference type="Proteomes" id="UP000887565"/>
    </source>
</evidence>
<feature type="signal peptide" evidence="1">
    <location>
        <begin position="1"/>
        <end position="19"/>
    </location>
</feature>
<proteinExistence type="predicted"/>